<comment type="caution">
    <text evidence="2">The sequence shown here is derived from an EMBL/GenBank/DDBJ whole genome shotgun (WGS) entry which is preliminary data.</text>
</comment>
<dbReference type="EMBL" id="LXQA011142768">
    <property type="protein sequence ID" value="MCI86516.1"/>
    <property type="molecule type" value="Genomic_DNA"/>
</dbReference>
<dbReference type="Proteomes" id="UP000265520">
    <property type="component" value="Unassembled WGS sequence"/>
</dbReference>
<feature type="non-terminal residue" evidence="2">
    <location>
        <position position="1"/>
    </location>
</feature>
<evidence type="ECO:0000313" key="3">
    <source>
        <dbReference type="Proteomes" id="UP000265520"/>
    </source>
</evidence>
<name>A0A392VDR7_9FABA</name>
<dbReference type="AlphaFoldDB" id="A0A392VDR7"/>
<keyword evidence="3" id="KW-1185">Reference proteome</keyword>
<evidence type="ECO:0000256" key="1">
    <source>
        <dbReference type="SAM" id="MobiDB-lite"/>
    </source>
</evidence>
<protein>
    <submittedName>
        <fullName evidence="2">Uncharacterized protein</fullName>
    </submittedName>
</protein>
<evidence type="ECO:0000313" key="2">
    <source>
        <dbReference type="EMBL" id="MCI86516.1"/>
    </source>
</evidence>
<proteinExistence type="predicted"/>
<organism evidence="2 3">
    <name type="scientific">Trifolium medium</name>
    <dbReference type="NCBI Taxonomy" id="97028"/>
    <lineage>
        <taxon>Eukaryota</taxon>
        <taxon>Viridiplantae</taxon>
        <taxon>Streptophyta</taxon>
        <taxon>Embryophyta</taxon>
        <taxon>Tracheophyta</taxon>
        <taxon>Spermatophyta</taxon>
        <taxon>Magnoliopsida</taxon>
        <taxon>eudicotyledons</taxon>
        <taxon>Gunneridae</taxon>
        <taxon>Pentapetalae</taxon>
        <taxon>rosids</taxon>
        <taxon>fabids</taxon>
        <taxon>Fabales</taxon>
        <taxon>Fabaceae</taxon>
        <taxon>Papilionoideae</taxon>
        <taxon>50 kb inversion clade</taxon>
        <taxon>NPAAA clade</taxon>
        <taxon>Hologalegina</taxon>
        <taxon>IRL clade</taxon>
        <taxon>Trifolieae</taxon>
        <taxon>Trifolium</taxon>
    </lineage>
</organism>
<accession>A0A392VDR7</accession>
<feature type="region of interest" description="Disordered" evidence="1">
    <location>
        <begin position="1"/>
        <end position="30"/>
    </location>
</feature>
<sequence length="30" mass="3024">LSSSESELCSSGSGRSSEVEVSLLSGSESF</sequence>
<reference evidence="2 3" key="1">
    <citation type="journal article" date="2018" name="Front. Plant Sci.">
        <title>Red Clover (Trifolium pratense) and Zigzag Clover (T. medium) - A Picture of Genomic Similarities and Differences.</title>
        <authorList>
            <person name="Dluhosova J."/>
            <person name="Istvanek J."/>
            <person name="Nedelnik J."/>
            <person name="Repkova J."/>
        </authorList>
    </citation>
    <scope>NUCLEOTIDE SEQUENCE [LARGE SCALE GENOMIC DNA]</scope>
    <source>
        <strain evidence="3">cv. 10/8</strain>
        <tissue evidence="2">Leaf</tissue>
    </source>
</reference>